<dbReference type="RefSeq" id="WP_154541758.1">
    <property type="nucleotide sequence ID" value="NZ_VULQ01000014.1"/>
</dbReference>
<evidence type="ECO:0000313" key="4">
    <source>
        <dbReference type="Proteomes" id="UP000441925"/>
    </source>
</evidence>
<evidence type="ECO:0000259" key="2">
    <source>
        <dbReference type="PROSITE" id="PS51352"/>
    </source>
</evidence>
<protein>
    <submittedName>
        <fullName evidence="3">TlpA family protein disulfide reductase</fullName>
    </submittedName>
</protein>
<reference evidence="3 4" key="1">
    <citation type="submission" date="2019-08" db="EMBL/GenBank/DDBJ databases">
        <title>In-depth cultivation of the pig gut microbiome towards novel bacterial diversity and tailored functional studies.</title>
        <authorList>
            <person name="Wylensek D."/>
            <person name="Hitch T.C.A."/>
            <person name="Clavel T."/>
        </authorList>
    </citation>
    <scope>NUCLEOTIDE SEQUENCE [LARGE SCALE GENOMIC DNA]</scope>
    <source>
        <strain evidence="3 4">WCA-380-WT-2B</strain>
    </source>
</reference>
<organism evidence="3 4">
    <name type="scientific">Anaerococcus porci</name>
    <dbReference type="NCBI Taxonomy" id="2652269"/>
    <lineage>
        <taxon>Bacteria</taxon>
        <taxon>Bacillati</taxon>
        <taxon>Bacillota</taxon>
        <taxon>Tissierellia</taxon>
        <taxon>Tissierellales</taxon>
        <taxon>Peptoniphilaceae</taxon>
        <taxon>Anaerococcus</taxon>
    </lineage>
</organism>
<gene>
    <name evidence="3" type="ORF">FYJ26_09195</name>
</gene>
<dbReference type="SUPFAM" id="SSF52833">
    <property type="entry name" value="Thioredoxin-like"/>
    <property type="match status" value="1"/>
</dbReference>
<dbReference type="InterPro" id="IPR013766">
    <property type="entry name" value="Thioredoxin_domain"/>
</dbReference>
<dbReference type="InterPro" id="IPR036249">
    <property type="entry name" value="Thioredoxin-like_sf"/>
</dbReference>
<dbReference type="PANTHER" id="PTHR42852">
    <property type="entry name" value="THIOL:DISULFIDE INTERCHANGE PROTEIN DSBE"/>
    <property type="match status" value="1"/>
</dbReference>
<name>A0A6N7VGI4_9FIRM</name>
<dbReference type="PANTHER" id="PTHR42852:SF18">
    <property type="entry name" value="CHROMOSOME UNDETERMINED SCAFFOLD_47, WHOLE GENOME SHOTGUN SEQUENCE"/>
    <property type="match status" value="1"/>
</dbReference>
<evidence type="ECO:0000256" key="1">
    <source>
        <dbReference type="SAM" id="MobiDB-lite"/>
    </source>
</evidence>
<proteinExistence type="predicted"/>
<dbReference type="Pfam" id="PF08534">
    <property type="entry name" value="Redoxin"/>
    <property type="match status" value="1"/>
</dbReference>
<dbReference type="CDD" id="cd02966">
    <property type="entry name" value="TlpA_like_family"/>
    <property type="match status" value="1"/>
</dbReference>
<dbReference type="Proteomes" id="UP000441925">
    <property type="component" value="Unassembled WGS sequence"/>
</dbReference>
<feature type="region of interest" description="Disordered" evidence="1">
    <location>
        <begin position="134"/>
        <end position="153"/>
    </location>
</feature>
<dbReference type="Gene3D" id="3.40.30.10">
    <property type="entry name" value="Glutaredoxin"/>
    <property type="match status" value="1"/>
</dbReference>
<feature type="domain" description="Thioredoxin" evidence="2">
    <location>
        <begin position="149"/>
        <end position="301"/>
    </location>
</feature>
<dbReference type="AlphaFoldDB" id="A0A6N7VGI4"/>
<dbReference type="InterPro" id="IPR013740">
    <property type="entry name" value="Redoxin"/>
</dbReference>
<dbReference type="GO" id="GO:0016491">
    <property type="term" value="F:oxidoreductase activity"/>
    <property type="evidence" value="ECO:0007669"/>
    <property type="project" value="InterPro"/>
</dbReference>
<sequence>MIIKNEKKIKKIVKALAITLSLSLVLGACGHKNNDTDNKNVVKTEEKDSSSNTDDKIIELTSKENDIIANNKNLWNKVFEKADKNDTEKSKEMPYDEYLKSLVEKSKDKLSEEDMKKIDNDLAQIKDIESKLSKLKKDTEKSQSSNEESDDLQKFPAFNAKTLNGEDISNDIFKDKKVTLVNFWFNGCSPCVRELPELQKLNDEIDKKGGQVIGINTEAIDGNNTAIKEAKDILDKQGIKYKNISLDPSSDLGEYAGKIMSYPTSILVDKDGNIVGEPIVGGIDNEKIMESVKDGIDKILSKSK</sequence>
<dbReference type="PROSITE" id="PS51352">
    <property type="entry name" value="THIOREDOXIN_2"/>
    <property type="match status" value="1"/>
</dbReference>
<dbReference type="PROSITE" id="PS51257">
    <property type="entry name" value="PROKAR_LIPOPROTEIN"/>
    <property type="match status" value="1"/>
</dbReference>
<dbReference type="InterPro" id="IPR050553">
    <property type="entry name" value="Thioredoxin_ResA/DsbE_sf"/>
</dbReference>
<comment type="caution">
    <text evidence="3">The sequence shown here is derived from an EMBL/GenBank/DDBJ whole genome shotgun (WGS) entry which is preliminary data.</text>
</comment>
<evidence type="ECO:0000313" key="3">
    <source>
        <dbReference type="EMBL" id="MSS78558.1"/>
    </source>
</evidence>
<keyword evidence="4" id="KW-1185">Reference proteome</keyword>
<accession>A0A6N7VGI4</accession>
<dbReference type="EMBL" id="VULQ01000014">
    <property type="protein sequence ID" value="MSS78558.1"/>
    <property type="molecule type" value="Genomic_DNA"/>
</dbReference>